<reference evidence="6" key="1">
    <citation type="submission" date="2021-02" db="EMBL/GenBank/DDBJ databases">
        <authorList>
            <person name="Palmer J.M."/>
        </authorList>
    </citation>
    <scope>NUCLEOTIDE SEQUENCE</scope>
    <source>
        <strain evidence="6">SCRP734</strain>
    </source>
</reference>
<dbReference type="InterPro" id="IPR033121">
    <property type="entry name" value="PEPTIDASE_A1"/>
</dbReference>
<dbReference type="GO" id="GO:0004190">
    <property type="term" value="F:aspartic-type endopeptidase activity"/>
    <property type="evidence" value="ECO:0007669"/>
    <property type="project" value="UniProtKB-KW"/>
</dbReference>
<feature type="domain" description="Peptidase A1" evidence="5">
    <location>
        <begin position="33"/>
        <end position="391"/>
    </location>
</feature>
<evidence type="ECO:0000259" key="5">
    <source>
        <dbReference type="PROSITE" id="PS51767"/>
    </source>
</evidence>
<organism evidence="6 7">
    <name type="scientific">Phytophthora pseudosyringae</name>
    <dbReference type="NCBI Taxonomy" id="221518"/>
    <lineage>
        <taxon>Eukaryota</taxon>
        <taxon>Sar</taxon>
        <taxon>Stramenopiles</taxon>
        <taxon>Oomycota</taxon>
        <taxon>Peronosporomycetes</taxon>
        <taxon>Peronosporales</taxon>
        <taxon>Peronosporaceae</taxon>
        <taxon>Phytophthora</taxon>
    </lineage>
</organism>
<proteinExistence type="predicted"/>
<dbReference type="PANTHER" id="PTHR47966:SF51">
    <property type="entry name" value="BETA-SITE APP-CLEAVING ENZYME, ISOFORM A-RELATED"/>
    <property type="match status" value="1"/>
</dbReference>
<feature type="chain" id="PRO_5035885021" description="Peptidase A1 domain-containing protein" evidence="4">
    <location>
        <begin position="21"/>
        <end position="467"/>
    </location>
</feature>
<protein>
    <recommendedName>
        <fullName evidence="5">Peptidase A1 domain-containing protein</fullName>
    </recommendedName>
</protein>
<keyword evidence="4" id="KW-0732">Signal</keyword>
<keyword evidence="7" id="KW-1185">Reference proteome</keyword>
<dbReference type="OrthoDB" id="2747330at2759"/>
<dbReference type="Pfam" id="PF00026">
    <property type="entry name" value="Asp"/>
    <property type="match status" value="1"/>
</dbReference>
<dbReference type="AlphaFoldDB" id="A0A8T1V8Z7"/>
<accession>A0A8T1V8Z7</accession>
<name>A0A8T1V8Z7_9STRA</name>
<dbReference type="PROSITE" id="PS51767">
    <property type="entry name" value="PEPTIDASE_A1"/>
    <property type="match status" value="1"/>
</dbReference>
<dbReference type="InterPro" id="IPR001461">
    <property type="entry name" value="Aspartic_peptidase_A1"/>
</dbReference>
<comment type="caution">
    <text evidence="6">The sequence shown here is derived from an EMBL/GenBank/DDBJ whole genome shotgun (WGS) entry which is preliminary data.</text>
</comment>
<keyword evidence="2" id="KW-0064">Aspartyl protease</keyword>
<feature type="signal peptide" evidence="4">
    <location>
        <begin position="1"/>
        <end position="20"/>
    </location>
</feature>
<dbReference type="InterPro" id="IPR034164">
    <property type="entry name" value="Pepsin-like_dom"/>
</dbReference>
<dbReference type="GO" id="GO:0006508">
    <property type="term" value="P:proteolysis"/>
    <property type="evidence" value="ECO:0007669"/>
    <property type="project" value="UniProtKB-KW"/>
</dbReference>
<dbReference type="InterPro" id="IPR001969">
    <property type="entry name" value="Aspartic_peptidase_AS"/>
</dbReference>
<evidence type="ECO:0000313" key="7">
    <source>
        <dbReference type="Proteomes" id="UP000694044"/>
    </source>
</evidence>
<dbReference type="PROSITE" id="PS00141">
    <property type="entry name" value="ASP_PROTEASE"/>
    <property type="match status" value="2"/>
</dbReference>
<dbReference type="CDD" id="cd05471">
    <property type="entry name" value="pepsin_like"/>
    <property type="match status" value="1"/>
</dbReference>
<dbReference type="EMBL" id="JAGDFM010000516">
    <property type="protein sequence ID" value="KAG7377511.1"/>
    <property type="molecule type" value="Genomic_DNA"/>
</dbReference>
<evidence type="ECO:0000256" key="2">
    <source>
        <dbReference type="ARBA" id="ARBA00022750"/>
    </source>
</evidence>
<keyword evidence="1" id="KW-0645">Protease</keyword>
<evidence type="ECO:0000256" key="3">
    <source>
        <dbReference type="PIRSR" id="PIRSR601461-1"/>
    </source>
</evidence>
<gene>
    <name evidence="6" type="ORF">PHYPSEUDO_011524</name>
</gene>
<evidence type="ECO:0000256" key="4">
    <source>
        <dbReference type="SAM" id="SignalP"/>
    </source>
</evidence>
<dbReference type="PANTHER" id="PTHR47966">
    <property type="entry name" value="BETA-SITE APP-CLEAVING ENZYME, ISOFORM A-RELATED"/>
    <property type="match status" value="1"/>
</dbReference>
<evidence type="ECO:0000313" key="6">
    <source>
        <dbReference type="EMBL" id="KAG7377511.1"/>
    </source>
</evidence>
<evidence type="ECO:0000256" key="1">
    <source>
        <dbReference type="ARBA" id="ARBA00022670"/>
    </source>
</evidence>
<feature type="active site" evidence="3">
    <location>
        <position position="260"/>
    </location>
</feature>
<sequence>MARVLCRLAVLLLSTQELTAVRSPLGTKDHLRFTGAVHVGSPHRSVRVVFDTGSSDTWVASDQLASGAPRAGNAFAIGYGGGTVSGTAAPRDLQLGYEAGSGTDGLLLRDVPVGFVDDPTAVIPAELGAQGVVGLGMEALAQIHGNSSLWGLLAKQQDATEPLAFSLYVSGWSGAQPASQLVLGGVNPALTSTNATWRSFPVISNSALRHPRPPSRPTSTCTAAQDSFGFWALRVQRLSFDGVTLPLGTPNNSNGAALLDSGASVLLLPQHAFDSVVQALVARFGTRLLPFPNDKPAPPACRPCQVHEFPSLVFDLVIEDSTESDATSQRVELRGSDYVRCDQRRRECTAMIDSIHSPEISDHLDVLVLGTVFFRAYYTHFDYSNKQVSLACTLANNGSVCLGGLQPALDYRGQPYEPYSEIQQPRRSWEGLCAAVTALALLATLRTLLQPYESAAPSSSYRTRQPT</sequence>
<keyword evidence="2" id="KW-0378">Hydrolase</keyword>
<dbReference type="Proteomes" id="UP000694044">
    <property type="component" value="Unassembled WGS sequence"/>
</dbReference>
<feature type="active site" evidence="3">
    <location>
        <position position="51"/>
    </location>
</feature>